<gene>
    <name evidence="3" type="ORF">RWE15_19085</name>
</gene>
<dbReference type="InterPro" id="IPR010330">
    <property type="entry name" value="CoiA_nuc"/>
</dbReference>
<dbReference type="InterPro" id="IPR057253">
    <property type="entry name" value="CoiA-like_N"/>
</dbReference>
<reference evidence="3 4" key="1">
    <citation type="submission" date="2023-10" db="EMBL/GenBank/DDBJ databases">
        <title>Virgibacillus halophilus 5B73C genome.</title>
        <authorList>
            <person name="Miliotis G."/>
            <person name="Sengupta P."/>
            <person name="Hameed A."/>
            <person name="Chuvochina M."/>
            <person name="Mcdonagh F."/>
            <person name="Simpson A.C."/>
            <person name="Singh N.K."/>
            <person name="Rekha P.D."/>
            <person name="Raman K."/>
            <person name="Hugenholtz P."/>
            <person name="Venkateswaran K."/>
        </authorList>
    </citation>
    <scope>NUCLEOTIDE SEQUENCE [LARGE SCALE GENOMIC DNA]</scope>
    <source>
        <strain evidence="3 4">5B73C</strain>
    </source>
</reference>
<evidence type="ECO:0000313" key="3">
    <source>
        <dbReference type="EMBL" id="MDY0396082.1"/>
    </source>
</evidence>
<organism evidence="3 4">
    <name type="scientific">Tigheibacillus halophilus</name>
    <dbReference type="NCBI Taxonomy" id="361280"/>
    <lineage>
        <taxon>Bacteria</taxon>
        <taxon>Bacillati</taxon>
        <taxon>Bacillota</taxon>
        <taxon>Bacilli</taxon>
        <taxon>Bacillales</taxon>
        <taxon>Bacillaceae</taxon>
        <taxon>Tigheibacillus</taxon>
    </lineage>
</organism>
<protein>
    <submittedName>
        <fullName evidence="3">Competence protein CoiA family protein</fullName>
    </submittedName>
</protein>
<dbReference type="EMBL" id="JAWDIP010000004">
    <property type="protein sequence ID" value="MDY0396082.1"/>
    <property type="molecule type" value="Genomic_DNA"/>
</dbReference>
<proteinExistence type="predicted"/>
<evidence type="ECO:0000259" key="2">
    <source>
        <dbReference type="Pfam" id="PF25164"/>
    </source>
</evidence>
<sequence length="142" mass="16437">MSNIINRRCLKKLLQAMNQEKHMITLAALSKAEIQTWRGQKFFCPACHEQVIVKAGERNIPHFAHQRNSRCPAVHKGEGPFHEKGKLRLFQWLRNQFADVGLETYLQKLKQRPDILLRIGQKTIAVEFQCAKIPPPGDKKKE</sequence>
<dbReference type="Pfam" id="PF25164">
    <property type="entry name" value="CoiA_N"/>
    <property type="match status" value="1"/>
</dbReference>
<evidence type="ECO:0000313" key="4">
    <source>
        <dbReference type="Proteomes" id="UP001281447"/>
    </source>
</evidence>
<feature type="domain" description="Competence protein CoiA nuclease-like" evidence="1">
    <location>
        <begin position="78"/>
        <end position="134"/>
    </location>
</feature>
<feature type="domain" description="Competence protein CoiA-like N-terminal" evidence="2">
    <location>
        <begin position="28"/>
        <end position="73"/>
    </location>
</feature>
<evidence type="ECO:0000259" key="1">
    <source>
        <dbReference type="Pfam" id="PF06054"/>
    </source>
</evidence>
<dbReference type="Proteomes" id="UP001281447">
    <property type="component" value="Unassembled WGS sequence"/>
</dbReference>
<accession>A0ABU5CBP0</accession>
<name>A0ABU5CBP0_9BACI</name>
<keyword evidence="4" id="KW-1185">Reference proteome</keyword>
<comment type="caution">
    <text evidence="3">The sequence shown here is derived from an EMBL/GenBank/DDBJ whole genome shotgun (WGS) entry which is preliminary data.</text>
</comment>
<dbReference type="Pfam" id="PF06054">
    <property type="entry name" value="CoiA_nuc"/>
    <property type="match status" value="1"/>
</dbReference>